<dbReference type="Proteomes" id="UP000256304">
    <property type="component" value="Unassembled WGS sequence"/>
</dbReference>
<comment type="caution">
    <text evidence="3">The sequence shown here is derived from an EMBL/GenBank/DDBJ whole genome shotgun (WGS) entry which is preliminary data.</text>
</comment>
<name>A0A3D9SJN0_9BACL</name>
<protein>
    <submittedName>
        <fullName evidence="3">Glycosyltransferase involved in cell wall biosynthesis</fullName>
    </submittedName>
</protein>
<evidence type="ECO:0000259" key="2">
    <source>
        <dbReference type="Pfam" id="PF00535"/>
    </source>
</evidence>
<proteinExistence type="inferred from homology"/>
<dbReference type="PANTHER" id="PTHR22916">
    <property type="entry name" value="GLYCOSYLTRANSFERASE"/>
    <property type="match status" value="1"/>
</dbReference>
<dbReference type="InterPro" id="IPR029044">
    <property type="entry name" value="Nucleotide-diphossugar_trans"/>
</dbReference>
<gene>
    <name evidence="3" type="ORF">A8990_10616</name>
</gene>
<reference evidence="3 4" key="1">
    <citation type="submission" date="2018-08" db="EMBL/GenBank/DDBJ databases">
        <title>Genomic Encyclopedia of Type Strains, Phase III (KMG-III): the genomes of soil and plant-associated and newly described type strains.</title>
        <authorList>
            <person name="Whitman W."/>
        </authorList>
    </citation>
    <scope>NUCLEOTIDE SEQUENCE [LARGE SCALE GENOMIC DNA]</scope>
    <source>
        <strain evidence="3 4">CGMCC 1.10966</strain>
    </source>
</reference>
<dbReference type="GO" id="GO:0016758">
    <property type="term" value="F:hexosyltransferase activity"/>
    <property type="evidence" value="ECO:0007669"/>
    <property type="project" value="UniProtKB-ARBA"/>
</dbReference>
<evidence type="ECO:0000313" key="3">
    <source>
        <dbReference type="EMBL" id="REE90513.1"/>
    </source>
</evidence>
<dbReference type="RefSeq" id="WP_116188264.1">
    <property type="nucleotide sequence ID" value="NZ_QTTN01000006.1"/>
</dbReference>
<comment type="similarity">
    <text evidence="1">Belongs to the glycosyltransferase 2 family.</text>
</comment>
<dbReference type="SUPFAM" id="SSF53448">
    <property type="entry name" value="Nucleotide-diphospho-sugar transferases"/>
    <property type="match status" value="1"/>
</dbReference>
<dbReference type="AlphaFoldDB" id="A0A3D9SJN0"/>
<dbReference type="PANTHER" id="PTHR22916:SF3">
    <property type="entry name" value="UDP-GLCNAC:BETAGAL BETA-1,3-N-ACETYLGLUCOSAMINYLTRANSFERASE-LIKE PROTEIN 1"/>
    <property type="match status" value="1"/>
</dbReference>
<feature type="domain" description="Glycosyltransferase 2-like" evidence="2">
    <location>
        <begin position="5"/>
        <end position="135"/>
    </location>
</feature>
<keyword evidence="4" id="KW-1185">Reference proteome</keyword>
<keyword evidence="3" id="KW-0808">Transferase</keyword>
<evidence type="ECO:0000256" key="1">
    <source>
        <dbReference type="ARBA" id="ARBA00006739"/>
    </source>
</evidence>
<dbReference type="OrthoDB" id="9802649at2"/>
<organism evidence="3 4">
    <name type="scientific">Paenibacillus taihuensis</name>
    <dbReference type="NCBI Taxonomy" id="1156355"/>
    <lineage>
        <taxon>Bacteria</taxon>
        <taxon>Bacillati</taxon>
        <taxon>Bacillota</taxon>
        <taxon>Bacilli</taxon>
        <taxon>Bacillales</taxon>
        <taxon>Paenibacillaceae</taxon>
        <taxon>Paenibacillus</taxon>
    </lineage>
</organism>
<sequence length="307" mass="35440">MKNFTILISTYNGESYIAEQLESILSQTYSNLSIIIRDDGSTDNTMSILKSYHSRYPSKISLYTGGNLGVIRSFLFLLKLADASSDYYCFCDQDDVWLPHKVASALTHLESNTPGVPAMHFTATQMTTSSLDPIKVWPKSISKPPSFFNALIQNIAVGATVTLNKEARNLLCMKQPSTEYILMHDWWAYLCISAFGNVHFDTNPSILYRQHSNNVVGGELSFWDKMKRKWRSYQKHKGTRLLFKQALEFQRLYGEEINHEKSRQLTLFLSERRTIIQRLQYLAQSKLYRQSLIEQMLFKLLILIGYI</sequence>
<dbReference type="Pfam" id="PF00535">
    <property type="entry name" value="Glycos_transf_2"/>
    <property type="match status" value="1"/>
</dbReference>
<evidence type="ECO:0000313" key="4">
    <source>
        <dbReference type="Proteomes" id="UP000256304"/>
    </source>
</evidence>
<dbReference type="Gene3D" id="3.90.550.10">
    <property type="entry name" value="Spore Coat Polysaccharide Biosynthesis Protein SpsA, Chain A"/>
    <property type="match status" value="1"/>
</dbReference>
<dbReference type="EMBL" id="QTTN01000006">
    <property type="protein sequence ID" value="REE90513.1"/>
    <property type="molecule type" value="Genomic_DNA"/>
</dbReference>
<dbReference type="InterPro" id="IPR001173">
    <property type="entry name" value="Glyco_trans_2-like"/>
</dbReference>
<accession>A0A3D9SJN0</accession>
<dbReference type="CDD" id="cd04196">
    <property type="entry name" value="GT_2_like_d"/>
    <property type="match status" value="1"/>
</dbReference>